<dbReference type="EMBL" id="CP018145">
    <property type="protein sequence ID" value="ASJ52191.1"/>
    <property type="molecule type" value="Genomic_DNA"/>
</dbReference>
<keyword evidence="1" id="KW-0732">Signal</keyword>
<feature type="chain" id="PRO_5012035931" evidence="1">
    <location>
        <begin position="32"/>
        <end position="230"/>
    </location>
</feature>
<dbReference type="RefSeq" id="WP_088906119.1">
    <property type="nucleotide sequence ID" value="NZ_CP018145.1"/>
</dbReference>
<evidence type="ECO:0000256" key="1">
    <source>
        <dbReference type="SAM" id="SignalP"/>
    </source>
</evidence>
<dbReference type="Proteomes" id="UP000197781">
    <property type="component" value="Chromosome"/>
</dbReference>
<evidence type="ECO:0000313" key="2">
    <source>
        <dbReference type="EMBL" id="ASJ52191.1"/>
    </source>
</evidence>
<dbReference type="AlphaFoldDB" id="A0A220MB21"/>
<organism evidence="2 3">
    <name type="scientific">Brevibacillus formosus</name>
    <dbReference type="NCBI Taxonomy" id="54913"/>
    <lineage>
        <taxon>Bacteria</taxon>
        <taxon>Bacillati</taxon>
        <taxon>Bacillota</taxon>
        <taxon>Bacilli</taxon>
        <taxon>Bacillales</taxon>
        <taxon>Paenibacillaceae</taxon>
        <taxon>Brevibacillus</taxon>
    </lineage>
</organism>
<sequence>MMKKILSSISSLFLLGAVLFAGGGSPGVVNAEESPVPIKDIEFLTGNSMEGYNYIEYSDPVTENYDGKSEVLLGYYEPIEKPGKSKAMDFREYDVWYVYDQGITQSWSWLSNPYFIKSIARGMEYEETVEVSATISASYGGNIPNESKSSVNSSFGLNASGSMKVTARIKLSGPDAGYTSRDFYYKHGRNTHSVKIVQEHRSNWDGKLWTKEYFGSVGVPAIKHYSLDRK</sequence>
<accession>A0A220MB21</accession>
<gene>
    <name evidence="2" type="ORF">BP422_00735</name>
</gene>
<name>A0A220MB21_9BACL</name>
<proteinExistence type="predicted"/>
<reference evidence="2 3" key="1">
    <citation type="submission" date="2016-11" db="EMBL/GenBank/DDBJ databases">
        <authorList>
            <person name="Jaros S."/>
            <person name="Januszkiewicz K."/>
            <person name="Wedrychowicz H."/>
        </authorList>
    </citation>
    <scope>NUCLEOTIDE SEQUENCE [LARGE SCALE GENOMIC DNA]</scope>
    <source>
        <strain evidence="2 3">NF2</strain>
    </source>
</reference>
<protein>
    <submittedName>
        <fullName evidence="2">Uncharacterized protein</fullName>
    </submittedName>
</protein>
<dbReference type="KEGG" id="bfm:BP422_00735"/>
<evidence type="ECO:0000313" key="3">
    <source>
        <dbReference type="Proteomes" id="UP000197781"/>
    </source>
</evidence>
<feature type="signal peptide" evidence="1">
    <location>
        <begin position="1"/>
        <end position="31"/>
    </location>
</feature>